<reference evidence="1 2" key="1">
    <citation type="submission" date="2019-12" db="EMBL/GenBank/DDBJ databases">
        <authorList>
            <person name="Li M."/>
        </authorList>
    </citation>
    <scope>NUCLEOTIDE SEQUENCE [LARGE SCALE GENOMIC DNA]</scope>
    <source>
        <strain evidence="1 2">GBMRC 2024</strain>
    </source>
</reference>
<sequence>MTRLFLVRHGPTHAKSMVGWSDLPADLSDRGKIAALSRFLPDQARLVSSDLSRTRATADALSAPGRLRLPDAPALRELHFGDWELKPFAEIDAEHPDLSRHFWTEPGDVAAPNGESWNQMAERVQAGLAPLMAPGGDLIVVAHFAVILSCLARFRGVAPAEVLSHKIAPLSVTCLDYGTTPPQAPWVNHEPE</sequence>
<comment type="caution">
    <text evidence="1">The sequence shown here is derived from an EMBL/GenBank/DDBJ whole genome shotgun (WGS) entry which is preliminary data.</text>
</comment>
<dbReference type="AlphaFoldDB" id="A0A6L7G5Z5"/>
<dbReference type="GO" id="GO:0016791">
    <property type="term" value="F:phosphatase activity"/>
    <property type="evidence" value="ECO:0007669"/>
    <property type="project" value="TreeGrafter"/>
</dbReference>
<organism evidence="1 2">
    <name type="scientific">Pseudooceanicola albus</name>
    <dbReference type="NCBI Taxonomy" id="2692189"/>
    <lineage>
        <taxon>Bacteria</taxon>
        <taxon>Pseudomonadati</taxon>
        <taxon>Pseudomonadota</taxon>
        <taxon>Alphaproteobacteria</taxon>
        <taxon>Rhodobacterales</taxon>
        <taxon>Paracoccaceae</taxon>
        <taxon>Pseudooceanicola</taxon>
    </lineage>
</organism>
<dbReference type="Proteomes" id="UP000477911">
    <property type="component" value="Unassembled WGS sequence"/>
</dbReference>
<dbReference type="CDD" id="cd07067">
    <property type="entry name" value="HP_PGM_like"/>
    <property type="match status" value="1"/>
</dbReference>
<keyword evidence="2" id="KW-1185">Reference proteome</keyword>
<dbReference type="SMART" id="SM00855">
    <property type="entry name" value="PGAM"/>
    <property type="match status" value="1"/>
</dbReference>
<dbReference type="PANTHER" id="PTHR48100">
    <property type="entry name" value="BROAD-SPECIFICITY PHOSPHATASE YOR283W-RELATED"/>
    <property type="match status" value="1"/>
</dbReference>
<dbReference type="InterPro" id="IPR029033">
    <property type="entry name" value="His_PPase_superfam"/>
</dbReference>
<protein>
    <submittedName>
        <fullName evidence="1">Histidine phosphatase family protein</fullName>
    </submittedName>
</protein>
<proteinExistence type="predicted"/>
<gene>
    <name evidence="1" type="ORF">GR170_09620</name>
</gene>
<dbReference type="InterPro" id="IPR050275">
    <property type="entry name" value="PGM_Phosphatase"/>
</dbReference>
<dbReference type="Pfam" id="PF00300">
    <property type="entry name" value="His_Phos_1"/>
    <property type="match status" value="1"/>
</dbReference>
<dbReference type="GO" id="GO:0005737">
    <property type="term" value="C:cytoplasm"/>
    <property type="evidence" value="ECO:0007669"/>
    <property type="project" value="TreeGrafter"/>
</dbReference>
<dbReference type="PIRSF" id="PIRSF000709">
    <property type="entry name" value="6PFK_2-Ptase"/>
    <property type="match status" value="1"/>
</dbReference>
<dbReference type="Gene3D" id="3.40.50.1240">
    <property type="entry name" value="Phosphoglycerate mutase-like"/>
    <property type="match status" value="1"/>
</dbReference>
<dbReference type="SUPFAM" id="SSF53254">
    <property type="entry name" value="Phosphoglycerate mutase-like"/>
    <property type="match status" value="1"/>
</dbReference>
<dbReference type="PANTHER" id="PTHR48100:SF1">
    <property type="entry name" value="HISTIDINE PHOSPHATASE FAMILY PROTEIN-RELATED"/>
    <property type="match status" value="1"/>
</dbReference>
<evidence type="ECO:0000313" key="2">
    <source>
        <dbReference type="Proteomes" id="UP000477911"/>
    </source>
</evidence>
<name>A0A6L7G5Z5_9RHOB</name>
<evidence type="ECO:0000313" key="1">
    <source>
        <dbReference type="EMBL" id="MXN18093.1"/>
    </source>
</evidence>
<accession>A0A6L7G5Z5</accession>
<dbReference type="InterPro" id="IPR013078">
    <property type="entry name" value="His_Pase_superF_clade-1"/>
</dbReference>
<dbReference type="EMBL" id="WUMU01000007">
    <property type="protein sequence ID" value="MXN18093.1"/>
    <property type="molecule type" value="Genomic_DNA"/>
</dbReference>
<dbReference type="RefSeq" id="WP_160894073.1">
    <property type="nucleotide sequence ID" value="NZ_WUMU01000007.1"/>
</dbReference>